<dbReference type="PANTHER" id="PTHR19856">
    <property type="entry name" value="WD-REPEATCONTAINING PROTEIN WDR1"/>
    <property type="match status" value="1"/>
</dbReference>
<feature type="repeat" description="WD" evidence="7">
    <location>
        <begin position="529"/>
        <end position="563"/>
    </location>
</feature>
<evidence type="ECO:0000256" key="2">
    <source>
        <dbReference type="ARBA" id="ARBA00022448"/>
    </source>
</evidence>
<feature type="repeat" description="WD" evidence="7">
    <location>
        <begin position="188"/>
        <end position="226"/>
    </location>
</feature>
<proteinExistence type="inferred from homology"/>
<name>A0A2J6T1Y9_9HELO</name>
<dbReference type="Pfam" id="PF16755">
    <property type="entry name" value="Beta-prop_NUP159_NUP214"/>
    <property type="match status" value="1"/>
</dbReference>
<evidence type="ECO:0000259" key="8">
    <source>
        <dbReference type="Pfam" id="PF16755"/>
    </source>
</evidence>
<dbReference type="InterPro" id="IPR011047">
    <property type="entry name" value="Quinoprotein_ADH-like_sf"/>
</dbReference>
<dbReference type="GO" id="GO:0051015">
    <property type="term" value="F:actin filament binding"/>
    <property type="evidence" value="ECO:0007669"/>
    <property type="project" value="TreeGrafter"/>
</dbReference>
<reference evidence="9 10" key="1">
    <citation type="submission" date="2016-04" db="EMBL/GenBank/DDBJ databases">
        <title>A degradative enzymes factory behind the ericoid mycorrhizal symbiosis.</title>
        <authorList>
            <consortium name="DOE Joint Genome Institute"/>
            <person name="Martino E."/>
            <person name="Morin E."/>
            <person name="Grelet G."/>
            <person name="Kuo A."/>
            <person name="Kohler A."/>
            <person name="Daghino S."/>
            <person name="Barry K."/>
            <person name="Choi C."/>
            <person name="Cichocki N."/>
            <person name="Clum A."/>
            <person name="Copeland A."/>
            <person name="Hainaut M."/>
            <person name="Haridas S."/>
            <person name="Labutti K."/>
            <person name="Lindquist E."/>
            <person name="Lipzen A."/>
            <person name="Khouja H.-R."/>
            <person name="Murat C."/>
            <person name="Ohm R."/>
            <person name="Olson A."/>
            <person name="Spatafora J."/>
            <person name="Veneault-Fourrey C."/>
            <person name="Henrissat B."/>
            <person name="Grigoriev I."/>
            <person name="Martin F."/>
            <person name="Perotto S."/>
        </authorList>
    </citation>
    <scope>NUCLEOTIDE SEQUENCE [LARGE SCALE GENOMIC DNA]</scope>
    <source>
        <strain evidence="9 10">E</strain>
    </source>
</reference>
<gene>
    <name evidence="9" type="ORF">K444DRAFT_615481</name>
</gene>
<comment type="subcellular location">
    <subcellularLocation>
        <location evidence="1">Nucleus</location>
    </subcellularLocation>
</comment>
<dbReference type="InterPro" id="IPR020472">
    <property type="entry name" value="WD40_PAC1"/>
</dbReference>
<dbReference type="PANTHER" id="PTHR19856:SF0">
    <property type="entry name" value="WD REPEAT-CONTAINING PROTEIN 1"/>
    <property type="match status" value="1"/>
</dbReference>
<dbReference type="PROSITE" id="PS50294">
    <property type="entry name" value="WD_REPEATS_REGION"/>
    <property type="match status" value="5"/>
</dbReference>
<dbReference type="SMART" id="SM00320">
    <property type="entry name" value="WD40"/>
    <property type="match status" value="10"/>
</dbReference>
<dbReference type="FunCoup" id="A0A2J6T1Y9">
    <property type="interactions" value="764"/>
</dbReference>
<comment type="similarity">
    <text evidence="6">Belongs to the WD repeat AIP1 family.</text>
</comment>
<feature type="repeat" description="WD" evidence="7">
    <location>
        <begin position="54"/>
        <end position="86"/>
    </location>
</feature>
<dbReference type="FunFam" id="2.130.10.10:FF:000167">
    <property type="entry name" value="Actin-interacting protein 1"/>
    <property type="match status" value="1"/>
</dbReference>
<evidence type="ECO:0000256" key="4">
    <source>
        <dbReference type="ARBA" id="ARBA00022737"/>
    </source>
</evidence>
<dbReference type="SUPFAM" id="SSF50998">
    <property type="entry name" value="Quinoprotein alcohol dehydrogenase-like"/>
    <property type="match status" value="1"/>
</dbReference>
<dbReference type="PRINTS" id="PR00320">
    <property type="entry name" value="GPROTEINBRPT"/>
</dbReference>
<keyword evidence="4" id="KW-0677">Repeat</keyword>
<dbReference type="InterPro" id="IPR039462">
    <property type="entry name" value="Nup159/Nup146_N"/>
</dbReference>
<feature type="repeat" description="WD" evidence="7">
    <location>
        <begin position="229"/>
        <end position="270"/>
    </location>
</feature>
<sequence length="609" mass="64556">MSIVIDKILAAAPNTERGRPTQLSTDPKGERIAYASGKSIFLRSLDNPSLSKQYTTHTTQTTVARFSPSGFYVASGDVSGAVKVWDAVEGVNTKGEYHIISGRINDIAWDGDSQRIIAVGDGRERFGHCITADSGNSVGEISGHSSIINSVSIRQQRPLRAATGADDSSLVFLHGAPFKFSTKLGGLHKGYVYGVGFSPDGNQLVSVGADRRIQLYDSKTGEPTHQIGEGEHKGSIFGVSWAKDSKRFVTASADQTVKLWDVEAGRAVQTWRFGEGTVSIPDHQVGVVWPAGRSDGMVVSLNLAGDLNYLTEGSQKPAKIVQGHNKSITALGSSGLGNSQTFWTGSFDGRVCSWDVSSGVGFTIEGEPHSNRVTAFQTTPDRAYSVGWDDTLRVADASGKTFLGETSKLSAQPKGLASAEGRIFAATVSGIDIFTKDKHVGTLPIKDFTPTSIAASGSLVVVGDDAHTVHVYTVDSSHKLSPQEKLDKSTTQITALAFSPNGSLLAVGNSSGKIVVYDTNSWDVKTDRWSAHTARVTCIAWNAEGTHAVSGGLDTNIFVWSMEAPGKRVKAPNAHKDGVNGVSWIDGVKKVASTGGDASLKIWGVSGLE</sequence>
<dbReference type="InterPro" id="IPR001680">
    <property type="entry name" value="WD40_rpt"/>
</dbReference>
<evidence type="ECO:0000256" key="5">
    <source>
        <dbReference type="ARBA" id="ARBA00023242"/>
    </source>
</evidence>
<feature type="domain" description="Nucleoporin Nup159/Nup146 N-terminal" evidence="8">
    <location>
        <begin position="457"/>
        <end position="586"/>
    </location>
</feature>
<dbReference type="RefSeq" id="XP_024733933.1">
    <property type="nucleotide sequence ID" value="XM_024880735.1"/>
</dbReference>
<dbReference type="GO" id="GO:0030042">
    <property type="term" value="P:actin filament depolymerization"/>
    <property type="evidence" value="ECO:0007669"/>
    <property type="project" value="TreeGrafter"/>
</dbReference>
<organism evidence="9 10">
    <name type="scientific">Hyaloscypha bicolor E</name>
    <dbReference type="NCBI Taxonomy" id="1095630"/>
    <lineage>
        <taxon>Eukaryota</taxon>
        <taxon>Fungi</taxon>
        <taxon>Dikarya</taxon>
        <taxon>Ascomycota</taxon>
        <taxon>Pezizomycotina</taxon>
        <taxon>Leotiomycetes</taxon>
        <taxon>Helotiales</taxon>
        <taxon>Hyaloscyphaceae</taxon>
        <taxon>Hyaloscypha</taxon>
        <taxon>Hyaloscypha bicolor</taxon>
    </lineage>
</organism>
<feature type="repeat" description="WD" evidence="7">
    <location>
        <begin position="572"/>
        <end position="609"/>
    </location>
</feature>
<dbReference type="STRING" id="1095630.A0A2J6T1Y9"/>
<keyword evidence="2" id="KW-0813">Transport</keyword>
<keyword evidence="10" id="KW-1185">Reference proteome</keyword>
<dbReference type="InParanoid" id="A0A2J6T1Y9"/>
<evidence type="ECO:0000256" key="1">
    <source>
        <dbReference type="ARBA" id="ARBA00004123"/>
    </source>
</evidence>
<protein>
    <submittedName>
        <fullName evidence="9">WD40 repeat-like protein</fullName>
    </submittedName>
</protein>
<dbReference type="EMBL" id="KZ613847">
    <property type="protein sequence ID" value="PMD57029.1"/>
    <property type="molecule type" value="Genomic_DNA"/>
</dbReference>
<dbReference type="GO" id="GO:0030864">
    <property type="term" value="C:cortical actin cytoskeleton"/>
    <property type="evidence" value="ECO:0007669"/>
    <property type="project" value="TreeGrafter"/>
</dbReference>
<feature type="repeat" description="WD" evidence="7">
    <location>
        <begin position="486"/>
        <end position="521"/>
    </location>
</feature>
<keyword evidence="5" id="KW-0539">Nucleus</keyword>
<dbReference type="Gene3D" id="2.130.10.10">
    <property type="entry name" value="YVTN repeat-like/Quinoprotein amine dehydrogenase"/>
    <property type="match status" value="2"/>
</dbReference>
<evidence type="ECO:0000313" key="9">
    <source>
        <dbReference type="EMBL" id="PMD57029.1"/>
    </source>
</evidence>
<dbReference type="InterPro" id="IPR015943">
    <property type="entry name" value="WD40/YVTN_repeat-like_dom_sf"/>
</dbReference>
<dbReference type="Proteomes" id="UP000235371">
    <property type="component" value="Unassembled WGS sequence"/>
</dbReference>
<dbReference type="PROSITE" id="PS50082">
    <property type="entry name" value="WD_REPEATS_2"/>
    <property type="match status" value="6"/>
</dbReference>
<evidence type="ECO:0000313" key="10">
    <source>
        <dbReference type="Proteomes" id="UP000235371"/>
    </source>
</evidence>
<evidence type="ECO:0000256" key="3">
    <source>
        <dbReference type="ARBA" id="ARBA00022574"/>
    </source>
</evidence>
<dbReference type="AlphaFoldDB" id="A0A2J6T1Y9"/>
<dbReference type="Pfam" id="PF00400">
    <property type="entry name" value="WD40"/>
    <property type="match status" value="3"/>
</dbReference>
<evidence type="ECO:0000256" key="6">
    <source>
        <dbReference type="ARBA" id="ARBA00038366"/>
    </source>
</evidence>
<accession>A0A2J6T1Y9</accession>
<keyword evidence="3 7" id="KW-0853">WD repeat</keyword>
<evidence type="ECO:0000256" key="7">
    <source>
        <dbReference type="PROSITE-ProRule" id="PRU00221"/>
    </source>
</evidence>
<dbReference type="FunFam" id="2.130.10.10:FF:000102">
    <property type="entry name" value="Actin-interacting protein 1"/>
    <property type="match status" value="1"/>
</dbReference>
<dbReference type="OrthoDB" id="2306at2759"/>
<dbReference type="GeneID" id="36588812"/>